<comment type="caution">
    <text evidence="2">The sequence shown here is derived from an EMBL/GenBank/DDBJ whole genome shotgun (WGS) entry which is preliminary data.</text>
</comment>
<dbReference type="AlphaFoldDB" id="A0A8J3VSK1"/>
<name>A0A8J3VSK1_9ACTN</name>
<protein>
    <submittedName>
        <fullName evidence="2">Uncharacterized protein</fullName>
    </submittedName>
</protein>
<evidence type="ECO:0000313" key="2">
    <source>
        <dbReference type="EMBL" id="GIH16558.1"/>
    </source>
</evidence>
<dbReference type="RefSeq" id="WP_203920116.1">
    <property type="nucleotide sequence ID" value="NZ_BONZ01000043.1"/>
</dbReference>
<evidence type="ECO:0000313" key="3">
    <source>
        <dbReference type="Proteomes" id="UP000642748"/>
    </source>
</evidence>
<keyword evidence="3" id="KW-1185">Reference proteome</keyword>
<organism evidence="2 3">
    <name type="scientific">Rugosimonospora africana</name>
    <dbReference type="NCBI Taxonomy" id="556532"/>
    <lineage>
        <taxon>Bacteria</taxon>
        <taxon>Bacillati</taxon>
        <taxon>Actinomycetota</taxon>
        <taxon>Actinomycetes</taxon>
        <taxon>Micromonosporales</taxon>
        <taxon>Micromonosporaceae</taxon>
        <taxon>Rugosimonospora</taxon>
    </lineage>
</organism>
<accession>A0A8J3VSK1</accession>
<gene>
    <name evidence="2" type="ORF">Raf01_47300</name>
</gene>
<sequence length="150" mass="15580">MRMGSSYVNVGDGGPDDVLNLALRVMSAGDDFSEQARSLANAIHEIEQGHPWGDHDKYASAFLKNYTDTPEGSHTAANDAVRTSLGDSGDALSHIGSTVVETMAKYSVTDQGSGSDLSKLHSGKAEKAEMVETVAKAPGHGGSANNSQSA</sequence>
<proteinExistence type="predicted"/>
<evidence type="ECO:0000256" key="1">
    <source>
        <dbReference type="SAM" id="MobiDB-lite"/>
    </source>
</evidence>
<reference evidence="2" key="1">
    <citation type="submission" date="2021-01" db="EMBL/GenBank/DDBJ databases">
        <title>Whole genome shotgun sequence of Rugosimonospora africana NBRC 104875.</title>
        <authorList>
            <person name="Komaki H."/>
            <person name="Tamura T."/>
        </authorList>
    </citation>
    <scope>NUCLEOTIDE SEQUENCE</scope>
    <source>
        <strain evidence="2">NBRC 104875</strain>
    </source>
</reference>
<dbReference type="Proteomes" id="UP000642748">
    <property type="component" value="Unassembled WGS sequence"/>
</dbReference>
<feature type="region of interest" description="Disordered" evidence="1">
    <location>
        <begin position="109"/>
        <end position="128"/>
    </location>
</feature>
<dbReference type="EMBL" id="BONZ01000043">
    <property type="protein sequence ID" value="GIH16558.1"/>
    <property type="molecule type" value="Genomic_DNA"/>
</dbReference>